<dbReference type="EC" id="3.6.5.2" evidence="2"/>
<dbReference type="InterPro" id="IPR001806">
    <property type="entry name" value="Small_GTPase"/>
</dbReference>
<comment type="catalytic activity">
    <reaction evidence="4">
        <text>GTP + H2O = GDP + phosphate + H(+)</text>
        <dbReference type="Rhea" id="RHEA:19669"/>
        <dbReference type="ChEBI" id="CHEBI:15377"/>
        <dbReference type="ChEBI" id="CHEBI:15378"/>
        <dbReference type="ChEBI" id="CHEBI:37565"/>
        <dbReference type="ChEBI" id="CHEBI:43474"/>
        <dbReference type="ChEBI" id="CHEBI:58189"/>
        <dbReference type="EC" id="3.6.5.2"/>
    </reaction>
</comment>
<protein>
    <recommendedName>
        <fullName evidence="2">small monomeric GTPase</fullName>
        <ecNumber evidence="2">3.6.5.2</ecNumber>
    </recommendedName>
</protein>
<dbReference type="SMART" id="SM00173">
    <property type="entry name" value="RAS"/>
    <property type="match status" value="1"/>
</dbReference>
<dbReference type="RefSeq" id="XP_066924860.1">
    <property type="nucleotide sequence ID" value="XM_067068759.1"/>
</dbReference>
<dbReference type="GO" id="GO:0005525">
    <property type="term" value="F:GTP binding"/>
    <property type="evidence" value="ECO:0007669"/>
    <property type="project" value="InterPro"/>
</dbReference>
<dbReference type="Pfam" id="PF00071">
    <property type="entry name" value="Ras"/>
    <property type="match status" value="1"/>
</dbReference>
<accession>A0A7M5VAQ6</accession>
<evidence type="ECO:0000256" key="2">
    <source>
        <dbReference type="ARBA" id="ARBA00011984"/>
    </source>
</evidence>
<dbReference type="SUPFAM" id="SSF52540">
    <property type="entry name" value="P-loop containing nucleoside triphosphate hydrolases"/>
    <property type="match status" value="1"/>
</dbReference>
<comment type="similarity">
    <text evidence="1">Belongs to the small GTPase superfamily. Ras family.</text>
</comment>
<keyword evidence="6" id="KW-1185">Reference proteome</keyword>
<reference evidence="5" key="1">
    <citation type="submission" date="2021-01" db="UniProtKB">
        <authorList>
            <consortium name="EnsemblMetazoa"/>
        </authorList>
    </citation>
    <scope>IDENTIFICATION</scope>
</reference>
<dbReference type="GeneID" id="136812270"/>
<dbReference type="Proteomes" id="UP000594262">
    <property type="component" value="Unplaced"/>
</dbReference>
<name>A0A7M5VAQ6_9CNID</name>
<dbReference type="AlphaFoldDB" id="A0A7M5VAQ6"/>
<dbReference type="InterPro" id="IPR027417">
    <property type="entry name" value="P-loop_NTPase"/>
</dbReference>
<evidence type="ECO:0000313" key="6">
    <source>
        <dbReference type="Proteomes" id="UP000594262"/>
    </source>
</evidence>
<dbReference type="InterPro" id="IPR051065">
    <property type="entry name" value="Ras-related_GTPase"/>
</dbReference>
<dbReference type="Gene3D" id="3.40.50.300">
    <property type="entry name" value="P-loop containing nucleotide triphosphate hydrolases"/>
    <property type="match status" value="1"/>
</dbReference>
<dbReference type="PANTHER" id="PTHR45704">
    <property type="entry name" value="RAS-LIKE FAMILY MEMBER 11"/>
    <property type="match status" value="1"/>
</dbReference>
<dbReference type="PRINTS" id="PR00449">
    <property type="entry name" value="RASTRNSFRMNG"/>
</dbReference>
<sequence length="253" mass="29121">MVVGEMIEKFRKTSIEKIRKTSVEKLERLRKTSRGRSNRRTSRGESCSCIEYRGTFKLMVLGDQGVGKSSICAKYTSVDEEILQAFDEESGERQPRDELFTSCIYLSSVNRKIKQYDLEIAIPNGVYWNGTVNGYKERISQTNGFMLVYSKENRQSYMRLIELLSDIRKIKKMAELPIIIVGNKSDLNDIKTLQVKDCEHIVLGEYPHFDVSAMQNEGIQEAFKQLSVNCSHVFDEDEETIEETGEENVKEID</sequence>
<dbReference type="GO" id="GO:0003925">
    <property type="term" value="F:G protein activity"/>
    <property type="evidence" value="ECO:0007669"/>
    <property type="project" value="UniProtKB-EC"/>
</dbReference>
<dbReference type="OrthoDB" id="18798at2759"/>
<dbReference type="PROSITE" id="PS51421">
    <property type="entry name" value="RAS"/>
    <property type="match status" value="1"/>
</dbReference>
<proteinExistence type="inferred from homology"/>
<evidence type="ECO:0000256" key="1">
    <source>
        <dbReference type="ARBA" id="ARBA00008344"/>
    </source>
</evidence>
<dbReference type="PROSITE" id="PS51419">
    <property type="entry name" value="RAB"/>
    <property type="match status" value="1"/>
</dbReference>
<dbReference type="EnsemblMetazoa" id="CLYHEMT006939.1">
    <property type="protein sequence ID" value="CLYHEMP006939.1"/>
    <property type="gene ID" value="CLYHEMG006939"/>
</dbReference>
<evidence type="ECO:0000256" key="3">
    <source>
        <dbReference type="ARBA" id="ARBA00022801"/>
    </source>
</evidence>
<evidence type="ECO:0000313" key="5">
    <source>
        <dbReference type="EnsemblMetazoa" id="CLYHEMP006939.1"/>
    </source>
</evidence>
<organism evidence="5 6">
    <name type="scientific">Clytia hemisphaerica</name>
    <dbReference type="NCBI Taxonomy" id="252671"/>
    <lineage>
        <taxon>Eukaryota</taxon>
        <taxon>Metazoa</taxon>
        <taxon>Cnidaria</taxon>
        <taxon>Hydrozoa</taxon>
        <taxon>Hydroidolina</taxon>
        <taxon>Leptothecata</taxon>
        <taxon>Obeliida</taxon>
        <taxon>Clytiidae</taxon>
        <taxon>Clytia</taxon>
    </lineage>
</organism>
<keyword evidence="3" id="KW-0378">Hydrolase</keyword>
<evidence type="ECO:0000256" key="4">
    <source>
        <dbReference type="ARBA" id="ARBA00048098"/>
    </source>
</evidence>
<dbReference type="SMART" id="SM00175">
    <property type="entry name" value="RAB"/>
    <property type="match status" value="1"/>
</dbReference>